<accession>A0ABQ1G2T2</accession>
<dbReference type="RefSeq" id="WP_188470762.1">
    <property type="nucleotide sequence ID" value="NZ_BMFZ01000002.1"/>
</dbReference>
<dbReference type="Proteomes" id="UP000627464">
    <property type="component" value="Unassembled WGS sequence"/>
</dbReference>
<dbReference type="SUPFAM" id="SSF52172">
    <property type="entry name" value="CheY-like"/>
    <property type="match status" value="1"/>
</dbReference>
<feature type="domain" description="ANTAR" evidence="1">
    <location>
        <begin position="127"/>
        <end position="188"/>
    </location>
</feature>
<organism evidence="2 3">
    <name type="scientific">Hafnia psychrotolerans</name>
    <dbReference type="NCBI Taxonomy" id="1477018"/>
    <lineage>
        <taxon>Bacteria</taxon>
        <taxon>Pseudomonadati</taxon>
        <taxon>Pseudomonadota</taxon>
        <taxon>Gammaproteobacteria</taxon>
        <taxon>Enterobacterales</taxon>
        <taxon>Hafniaceae</taxon>
        <taxon>Hafnia</taxon>
    </lineage>
</organism>
<dbReference type="Gene3D" id="1.10.10.10">
    <property type="entry name" value="Winged helix-like DNA-binding domain superfamily/Winged helix DNA-binding domain"/>
    <property type="match status" value="1"/>
</dbReference>
<comment type="caution">
    <text evidence="2">The sequence shown here is derived from an EMBL/GenBank/DDBJ whole genome shotgun (WGS) entry which is preliminary data.</text>
</comment>
<keyword evidence="3" id="KW-1185">Reference proteome</keyword>
<dbReference type="InterPro" id="IPR049021">
    <property type="entry name" value="AmiR_N"/>
</dbReference>
<protein>
    <recommendedName>
        <fullName evidence="1">ANTAR domain-containing protein</fullName>
    </recommendedName>
</protein>
<dbReference type="SMART" id="SM01012">
    <property type="entry name" value="ANTAR"/>
    <property type="match status" value="1"/>
</dbReference>
<name>A0ABQ1G2T2_9GAMM</name>
<dbReference type="Gene3D" id="3.40.50.2300">
    <property type="match status" value="1"/>
</dbReference>
<dbReference type="Pfam" id="PF03861">
    <property type="entry name" value="ANTAR"/>
    <property type="match status" value="1"/>
</dbReference>
<dbReference type="InterPro" id="IPR036388">
    <property type="entry name" value="WH-like_DNA-bd_sf"/>
</dbReference>
<dbReference type="Pfam" id="PF21332">
    <property type="entry name" value="AmiR_N"/>
    <property type="match status" value="1"/>
</dbReference>
<evidence type="ECO:0000313" key="3">
    <source>
        <dbReference type="Proteomes" id="UP000627464"/>
    </source>
</evidence>
<gene>
    <name evidence="2" type="ORF">GCM10011328_08500</name>
</gene>
<dbReference type="InterPro" id="IPR005561">
    <property type="entry name" value="ANTAR"/>
</dbReference>
<dbReference type="InterPro" id="IPR008327">
    <property type="entry name" value="Sig_transdc_resp-reg_antiterm"/>
</dbReference>
<dbReference type="PIRSF" id="PIRSF036382">
    <property type="entry name" value="RR_antiterm"/>
    <property type="match status" value="1"/>
</dbReference>
<evidence type="ECO:0000259" key="1">
    <source>
        <dbReference type="PROSITE" id="PS50921"/>
    </source>
</evidence>
<proteinExistence type="predicted"/>
<dbReference type="EMBL" id="BMFZ01000002">
    <property type="protein sequence ID" value="GGA35982.1"/>
    <property type="molecule type" value="Genomic_DNA"/>
</dbReference>
<dbReference type="InterPro" id="IPR011006">
    <property type="entry name" value="CheY-like_superfamily"/>
</dbReference>
<sequence>MIEPSLLATLTGLKLCIIHPDHQSAKVLVASMAQLGCEATHCWPLPARAPQDVELVVLCIEPHNPHRLATLMSELAAVQVPVIALADYQNAALFPLLIELKPAAILDKTINPFALIVQIIGTLGLARECQALRQKIEHSRQSDKQKLTQAKGILMRKHGIDENTAYRFMRREAMNSRSSLDSTAERVISRRGYQACD</sequence>
<evidence type="ECO:0000313" key="2">
    <source>
        <dbReference type="EMBL" id="GGA35982.1"/>
    </source>
</evidence>
<reference evidence="3" key="1">
    <citation type="journal article" date="2019" name="Int. J. Syst. Evol. Microbiol.">
        <title>The Global Catalogue of Microorganisms (GCM) 10K type strain sequencing project: providing services to taxonomists for standard genome sequencing and annotation.</title>
        <authorList>
            <consortium name="The Broad Institute Genomics Platform"/>
            <consortium name="The Broad Institute Genome Sequencing Center for Infectious Disease"/>
            <person name="Wu L."/>
            <person name="Ma J."/>
        </authorList>
    </citation>
    <scope>NUCLEOTIDE SEQUENCE [LARGE SCALE GENOMIC DNA]</scope>
    <source>
        <strain evidence="3">CGMCC 1.12806</strain>
    </source>
</reference>
<dbReference type="PROSITE" id="PS50921">
    <property type="entry name" value="ANTAR"/>
    <property type="match status" value="1"/>
</dbReference>